<dbReference type="InterPro" id="IPR011990">
    <property type="entry name" value="TPR-like_helical_dom_sf"/>
</dbReference>
<reference evidence="1 2" key="1">
    <citation type="submission" date="2017-12" db="EMBL/GenBank/DDBJ databases">
        <title>Genomes of bacteria within cyanobacterial aggregates.</title>
        <authorList>
            <person name="Cai H."/>
        </authorList>
    </citation>
    <scope>NUCLEOTIDE SEQUENCE [LARGE SCALE GENOMIC DNA]</scope>
    <source>
        <strain evidence="1 2">TH16</strain>
        <plasmid evidence="1 2">unnamed1</plasmid>
    </source>
</reference>
<dbReference type="Proteomes" id="UP000234752">
    <property type="component" value="Plasmid unnamed1"/>
</dbReference>
<geneLocation type="plasmid" evidence="1 2">
    <name>unnamed1</name>
</geneLocation>
<protein>
    <submittedName>
        <fullName evidence="1">Uncharacterized protein</fullName>
    </submittedName>
</protein>
<dbReference type="InterPro" id="IPR019734">
    <property type="entry name" value="TPR_rpt"/>
</dbReference>
<dbReference type="SUPFAM" id="SSF48452">
    <property type="entry name" value="TPR-like"/>
    <property type="match status" value="1"/>
</dbReference>
<dbReference type="PANTHER" id="PTHR46656:SF3">
    <property type="entry name" value="PUTATIVE-RELATED"/>
    <property type="match status" value="1"/>
</dbReference>
<dbReference type="RefSeq" id="WP_102114643.1">
    <property type="nucleotide sequence ID" value="NZ_BMGN01000001.1"/>
</dbReference>
<dbReference type="AlphaFoldDB" id="A0A2K9NJ78"/>
<accession>A0A2K9NJ78</accession>
<dbReference type="EMBL" id="CP025613">
    <property type="protein sequence ID" value="AUN33123.1"/>
    <property type="molecule type" value="Genomic_DNA"/>
</dbReference>
<dbReference type="KEGG" id="ncb:C0V82_22270"/>
<proteinExistence type="predicted"/>
<dbReference type="Gene3D" id="1.25.40.10">
    <property type="entry name" value="Tetratricopeptide repeat domain"/>
    <property type="match status" value="2"/>
</dbReference>
<dbReference type="Gene3D" id="3.40.50.2000">
    <property type="entry name" value="Glycogen Phosphorylase B"/>
    <property type="match status" value="1"/>
</dbReference>
<keyword evidence="1" id="KW-0614">Plasmid</keyword>
<sequence>MDAYSHAVALHRAGQAAEATAAARQALAEAPDDPLAHNLLGVCLTSGQPATEGIGILRAAAARWPDHEHLVTNLCIALLNAGEQEAAWRWLRHLAVLNPASAIAIDRLGLLCNTWRGDREAATRLADRAARLSPHDENIRINQSLAWAPRDLDRTIMALDAAAALNPQNTYAYVQRAGAMMRRGQWQAALHPLRRALKLDPANDDGIKHALRCQRYHAASQSAAARGPGAGDGILLRGPFSTASGYAHMGRRYIQTLRKQAVPLQVVGIFGHETWKDEPLEAPVGAKAAINIMVPLAVEPIPGLTTILYSMFEGPRISPTWAKQSLNADMVIVPTESSRLAWASQGYPEDRIRVCPLGVDAEPAAADAPPLVLVDGGGRSVASYRHRFLNVSDAIPRKNLDGVLRVWLRATNRGDDAVLILKPGKGGTDAARRHLATIVRQTQEHVGRSFADAAPIVLVDQPLSEAEMTGLFRASNYYWSLSHGEGWDLPLSKAGAMGIGLIAPAHSSYLDYLNGRFARMIPSTTGPAHLPYSNEPWEPFFGLDWWNPDEEAAAAIIADIIAGRDHALPDASAHLLSNFTWDQAANKLRSILADASLLRQGGTP</sequence>
<dbReference type="OrthoDB" id="7294548at2"/>
<name>A0A2K9NJ78_9PROT</name>
<dbReference type="PANTHER" id="PTHR46656">
    <property type="entry name" value="PUTATIVE-RELATED"/>
    <property type="match status" value="1"/>
</dbReference>
<dbReference type="SUPFAM" id="SSF53756">
    <property type="entry name" value="UDP-Glycosyltransferase/glycogen phosphorylase"/>
    <property type="match status" value="1"/>
</dbReference>
<dbReference type="PROSITE" id="PS50005">
    <property type="entry name" value="TPR"/>
    <property type="match status" value="1"/>
</dbReference>
<evidence type="ECO:0000313" key="2">
    <source>
        <dbReference type="Proteomes" id="UP000234752"/>
    </source>
</evidence>
<evidence type="ECO:0000313" key="1">
    <source>
        <dbReference type="EMBL" id="AUN33123.1"/>
    </source>
</evidence>
<organism evidence="1 2">
    <name type="scientific">Niveispirillum cyanobacteriorum</name>
    <dbReference type="NCBI Taxonomy" id="1612173"/>
    <lineage>
        <taxon>Bacteria</taxon>
        <taxon>Pseudomonadati</taxon>
        <taxon>Pseudomonadota</taxon>
        <taxon>Alphaproteobacteria</taxon>
        <taxon>Rhodospirillales</taxon>
        <taxon>Azospirillaceae</taxon>
        <taxon>Niveispirillum</taxon>
    </lineage>
</organism>
<gene>
    <name evidence="1" type="ORF">C0V82_22270</name>
</gene>
<keyword evidence="2" id="KW-1185">Reference proteome</keyword>